<dbReference type="FunFam" id="3.40.640.10:FF:000033">
    <property type="entry name" value="Aspartate aminotransferase"/>
    <property type="match status" value="1"/>
</dbReference>
<evidence type="ECO:0000256" key="2">
    <source>
        <dbReference type="ARBA" id="ARBA00007441"/>
    </source>
</evidence>
<name>A0A364JSG6_9HYPH</name>
<comment type="caution">
    <text evidence="10">The sequence shown here is derived from an EMBL/GenBank/DDBJ whole genome shotgun (WGS) entry which is preliminary data.</text>
</comment>
<dbReference type="Proteomes" id="UP000249453">
    <property type="component" value="Unassembled WGS sequence"/>
</dbReference>
<dbReference type="GO" id="GO:0030170">
    <property type="term" value="F:pyridoxal phosphate binding"/>
    <property type="evidence" value="ECO:0007669"/>
    <property type="project" value="InterPro"/>
</dbReference>
<keyword evidence="4 8" id="KW-0032">Aminotransferase</keyword>
<dbReference type="GO" id="GO:0004069">
    <property type="term" value="F:L-aspartate:2-oxoglutarate aminotransferase activity"/>
    <property type="evidence" value="ECO:0007669"/>
    <property type="project" value="UniProtKB-EC"/>
</dbReference>
<comment type="catalytic activity">
    <reaction evidence="7">
        <text>L-aspartate + 2-oxoglutarate = oxaloacetate + L-glutamate</text>
        <dbReference type="Rhea" id="RHEA:21824"/>
        <dbReference type="ChEBI" id="CHEBI:16452"/>
        <dbReference type="ChEBI" id="CHEBI:16810"/>
        <dbReference type="ChEBI" id="CHEBI:29985"/>
        <dbReference type="ChEBI" id="CHEBI:29991"/>
        <dbReference type="EC" id="2.6.1.1"/>
    </reaction>
</comment>
<dbReference type="PANTHER" id="PTHR46383">
    <property type="entry name" value="ASPARTATE AMINOTRANSFERASE"/>
    <property type="match status" value="1"/>
</dbReference>
<dbReference type="InterPro" id="IPR015424">
    <property type="entry name" value="PyrdxlP-dep_Trfase"/>
</dbReference>
<dbReference type="PANTHER" id="PTHR46383:SF1">
    <property type="entry name" value="ASPARTATE AMINOTRANSFERASE"/>
    <property type="match status" value="1"/>
</dbReference>
<feature type="domain" description="Aminotransferase class I/classII large" evidence="9">
    <location>
        <begin position="34"/>
        <end position="392"/>
    </location>
</feature>
<comment type="similarity">
    <text evidence="2 8">Belongs to the class-I pyridoxal-phosphate-dependent aminotransferase family.</text>
</comment>
<protein>
    <recommendedName>
        <fullName evidence="8">Aminotransferase</fullName>
        <ecNumber evidence="8">2.6.1.-</ecNumber>
    </recommendedName>
</protein>
<reference evidence="10 11" key="1">
    <citation type="submission" date="2018-06" db="EMBL/GenBank/DDBJ databases">
        <title>Genomic Encyclopedia of Type Strains, Phase IV (KMG-IV): sequencing the most valuable type-strain genomes for metagenomic binning, comparative biology and taxonomic classification.</title>
        <authorList>
            <person name="Goeker M."/>
        </authorList>
    </citation>
    <scope>NUCLEOTIDE SEQUENCE [LARGE SCALE GENOMIC DNA]</scope>
    <source>
        <strain evidence="10 11">DSM 26720</strain>
    </source>
</reference>
<dbReference type="PROSITE" id="PS00105">
    <property type="entry name" value="AA_TRANSFER_CLASS_1"/>
    <property type="match status" value="1"/>
</dbReference>
<evidence type="ECO:0000256" key="8">
    <source>
        <dbReference type="RuleBase" id="RU000481"/>
    </source>
</evidence>
<evidence type="ECO:0000256" key="5">
    <source>
        <dbReference type="ARBA" id="ARBA00022679"/>
    </source>
</evidence>
<evidence type="ECO:0000256" key="3">
    <source>
        <dbReference type="ARBA" id="ARBA00011738"/>
    </source>
</evidence>
<accession>A0A364JSG6</accession>
<dbReference type="Pfam" id="PF00155">
    <property type="entry name" value="Aminotran_1_2"/>
    <property type="match status" value="1"/>
</dbReference>
<keyword evidence="11" id="KW-1185">Reference proteome</keyword>
<dbReference type="InterPro" id="IPR004838">
    <property type="entry name" value="NHTrfase_class1_PyrdxlP-BS"/>
</dbReference>
<dbReference type="InterPro" id="IPR015422">
    <property type="entry name" value="PyrdxlP-dep_Trfase_small"/>
</dbReference>
<gene>
    <name evidence="10" type="ORF">C7374_11617</name>
</gene>
<dbReference type="InterPro" id="IPR015421">
    <property type="entry name" value="PyrdxlP-dep_Trfase_major"/>
</dbReference>
<keyword evidence="6" id="KW-0663">Pyridoxal phosphate</keyword>
<dbReference type="InterPro" id="IPR050596">
    <property type="entry name" value="AspAT/PAT-like"/>
</dbReference>
<evidence type="ECO:0000313" key="11">
    <source>
        <dbReference type="Proteomes" id="UP000249453"/>
    </source>
</evidence>
<organism evidence="10 11">
    <name type="scientific">Falsochrobactrum ovis</name>
    <dbReference type="NCBI Taxonomy" id="1293442"/>
    <lineage>
        <taxon>Bacteria</taxon>
        <taxon>Pseudomonadati</taxon>
        <taxon>Pseudomonadota</taxon>
        <taxon>Alphaproteobacteria</taxon>
        <taxon>Hyphomicrobiales</taxon>
        <taxon>Brucellaceae</taxon>
        <taxon>Falsochrobactrum</taxon>
    </lineage>
</organism>
<dbReference type="EMBL" id="QLMK01000016">
    <property type="protein sequence ID" value="RAK26100.1"/>
    <property type="molecule type" value="Genomic_DNA"/>
</dbReference>
<dbReference type="AlphaFoldDB" id="A0A364JSG6"/>
<dbReference type="Gene3D" id="3.40.640.10">
    <property type="entry name" value="Type I PLP-dependent aspartate aminotransferase-like (Major domain)"/>
    <property type="match status" value="1"/>
</dbReference>
<evidence type="ECO:0000256" key="1">
    <source>
        <dbReference type="ARBA" id="ARBA00001933"/>
    </source>
</evidence>
<evidence type="ECO:0000313" key="10">
    <source>
        <dbReference type="EMBL" id="RAK26100.1"/>
    </source>
</evidence>
<dbReference type="EC" id="2.6.1.-" evidence="8"/>
<evidence type="ECO:0000259" key="9">
    <source>
        <dbReference type="Pfam" id="PF00155"/>
    </source>
</evidence>
<evidence type="ECO:0000256" key="6">
    <source>
        <dbReference type="ARBA" id="ARBA00022898"/>
    </source>
</evidence>
<dbReference type="RefSeq" id="WP_170130256.1">
    <property type="nucleotide sequence ID" value="NZ_JBHEEY010000015.1"/>
</dbReference>
<dbReference type="CDD" id="cd00609">
    <property type="entry name" value="AAT_like"/>
    <property type="match status" value="1"/>
</dbReference>
<comment type="subunit">
    <text evidence="3">Homodimer.</text>
</comment>
<dbReference type="Gene3D" id="3.90.1150.10">
    <property type="entry name" value="Aspartate Aminotransferase, domain 1"/>
    <property type="match status" value="1"/>
</dbReference>
<comment type="cofactor">
    <cofactor evidence="1 8">
        <name>pyridoxal 5'-phosphate</name>
        <dbReference type="ChEBI" id="CHEBI:597326"/>
    </cofactor>
</comment>
<evidence type="ECO:0000256" key="4">
    <source>
        <dbReference type="ARBA" id="ARBA00022576"/>
    </source>
</evidence>
<sequence>MSLNYQTARVAQIKPSPSITISVKARTLVAQGRDIIDMSLGEPDFDTPEHIIEAAYQAMRKGNTRYTAPDGTAELKAAIIHKFKTENGLNFTPQQISVGNGAKQVIYNALAATLDEGDEVIVPAPYWVSYTDMVLLLGGRPVVIPCLYSEEFKLTPEKLAASLTPKTRWLLINSPSNPSGATYTRDELVALGEVLEKYPNVLIMSDEIYEHILYTDEKYCSFLEACPNLHERMLIVNGVSKAYAMTGWRIGYGAGPAGLISTMGKLQSQITSNPCSISQAASIAALTGPQDFPAMALKEYQKRREIAVAGFEAIPGLNLVPPSGAFYAFPEITELLGKRTPAGHVITNGTDFAAYMLDQAGVAGVPGGAFGLENYFRISFALSQEKLEAALNNMRTAVAQLV</sequence>
<dbReference type="PRINTS" id="PR00753">
    <property type="entry name" value="ACCSYNTHASE"/>
</dbReference>
<dbReference type="InterPro" id="IPR004839">
    <property type="entry name" value="Aminotransferase_I/II_large"/>
</dbReference>
<dbReference type="SUPFAM" id="SSF53383">
    <property type="entry name" value="PLP-dependent transferases"/>
    <property type="match status" value="1"/>
</dbReference>
<proteinExistence type="inferred from homology"/>
<evidence type="ECO:0000256" key="7">
    <source>
        <dbReference type="ARBA" id="ARBA00049185"/>
    </source>
</evidence>
<dbReference type="GO" id="GO:0006520">
    <property type="term" value="P:amino acid metabolic process"/>
    <property type="evidence" value="ECO:0007669"/>
    <property type="project" value="InterPro"/>
</dbReference>
<keyword evidence="5 8" id="KW-0808">Transferase</keyword>